<dbReference type="GeneID" id="19193634"/>
<evidence type="ECO:0000313" key="5">
    <source>
        <dbReference type="Proteomes" id="UP000019471"/>
    </source>
</evidence>
<dbReference type="InterPro" id="IPR036047">
    <property type="entry name" value="F-box-like_dom_sf"/>
</dbReference>
<protein>
    <recommendedName>
        <fullName evidence="3">F-box domain-containing protein</fullName>
    </recommendedName>
</protein>
<dbReference type="Pfam" id="PF00646">
    <property type="entry name" value="F-box"/>
    <property type="match status" value="1"/>
</dbReference>
<reference evidence="4 5" key="1">
    <citation type="submission" date="2013-03" db="EMBL/GenBank/DDBJ databases">
        <title>The Genome Sequence of Cladophialophora psammophila CBS 110553.</title>
        <authorList>
            <consortium name="The Broad Institute Genomics Platform"/>
            <person name="Cuomo C."/>
            <person name="de Hoog S."/>
            <person name="Gorbushina A."/>
            <person name="Walker B."/>
            <person name="Young S.K."/>
            <person name="Zeng Q."/>
            <person name="Gargeya S."/>
            <person name="Fitzgerald M."/>
            <person name="Haas B."/>
            <person name="Abouelleil A."/>
            <person name="Allen A.W."/>
            <person name="Alvarado L."/>
            <person name="Arachchi H.M."/>
            <person name="Berlin A.M."/>
            <person name="Chapman S.B."/>
            <person name="Gainer-Dewar J."/>
            <person name="Goldberg J."/>
            <person name="Griggs A."/>
            <person name="Gujja S."/>
            <person name="Hansen M."/>
            <person name="Howarth C."/>
            <person name="Imamovic A."/>
            <person name="Ireland A."/>
            <person name="Larimer J."/>
            <person name="McCowan C."/>
            <person name="Murphy C."/>
            <person name="Pearson M."/>
            <person name="Poon T.W."/>
            <person name="Priest M."/>
            <person name="Roberts A."/>
            <person name="Saif S."/>
            <person name="Shea T."/>
            <person name="Sisk P."/>
            <person name="Sykes S."/>
            <person name="Wortman J."/>
            <person name="Nusbaum C."/>
            <person name="Birren B."/>
        </authorList>
    </citation>
    <scope>NUCLEOTIDE SEQUENCE [LARGE SCALE GENOMIC DNA]</scope>
    <source>
        <strain evidence="4 5">CBS 110553</strain>
    </source>
</reference>
<feature type="region of interest" description="Disordered" evidence="1">
    <location>
        <begin position="1"/>
        <end position="26"/>
    </location>
</feature>
<gene>
    <name evidence="4" type="ORF">A1O5_08936</name>
</gene>
<keyword evidence="2" id="KW-1133">Transmembrane helix</keyword>
<dbReference type="STRING" id="1182543.W9WSF0"/>
<evidence type="ECO:0000256" key="1">
    <source>
        <dbReference type="SAM" id="MobiDB-lite"/>
    </source>
</evidence>
<dbReference type="SUPFAM" id="SSF81383">
    <property type="entry name" value="F-box domain"/>
    <property type="match status" value="1"/>
</dbReference>
<sequence length="266" mass="29757">MASSTALLPAARKGSSPENPSHHALKGLASLPPEIHHMVAEHLPYPDLLSLKLTNTYFAALVGSKLTVKMRISWVKSRYAQHLPVPKSTKLSFKSDALFVANPEVKTILRRRRHHLECADHERGGAFVFSMFADVDHQGRGDTQQPWSKVCLVTGNPVCPKIQELEAKRQQYKNSVVGKVAVPVVRAIAWLRGVWRLLSDSWPQIMAGRLRASGFHRPYFATLLEAVLVVVLIWTICCWSDIWASLCIFAQPYWRAMMGGPGVWDG</sequence>
<evidence type="ECO:0000313" key="4">
    <source>
        <dbReference type="EMBL" id="EXJ67591.1"/>
    </source>
</evidence>
<comment type="caution">
    <text evidence="4">The sequence shown here is derived from an EMBL/GenBank/DDBJ whole genome shotgun (WGS) entry which is preliminary data.</text>
</comment>
<keyword evidence="2" id="KW-0812">Transmembrane</keyword>
<feature type="transmembrane region" description="Helical" evidence="2">
    <location>
        <begin position="218"/>
        <end position="249"/>
    </location>
</feature>
<dbReference type="RefSeq" id="XP_007747707.1">
    <property type="nucleotide sequence ID" value="XM_007749517.1"/>
</dbReference>
<dbReference type="PROSITE" id="PS50181">
    <property type="entry name" value="FBOX"/>
    <property type="match status" value="1"/>
</dbReference>
<dbReference type="EMBL" id="AMGX01000015">
    <property type="protein sequence ID" value="EXJ67591.1"/>
    <property type="molecule type" value="Genomic_DNA"/>
</dbReference>
<dbReference type="eggNOG" id="ENOG502STPT">
    <property type="taxonomic scope" value="Eukaryota"/>
</dbReference>
<dbReference type="Proteomes" id="UP000019471">
    <property type="component" value="Unassembled WGS sequence"/>
</dbReference>
<dbReference type="AlphaFoldDB" id="W9WSF0"/>
<organism evidence="4 5">
    <name type="scientific">Cladophialophora psammophila CBS 110553</name>
    <dbReference type="NCBI Taxonomy" id="1182543"/>
    <lineage>
        <taxon>Eukaryota</taxon>
        <taxon>Fungi</taxon>
        <taxon>Dikarya</taxon>
        <taxon>Ascomycota</taxon>
        <taxon>Pezizomycotina</taxon>
        <taxon>Eurotiomycetes</taxon>
        <taxon>Chaetothyriomycetidae</taxon>
        <taxon>Chaetothyriales</taxon>
        <taxon>Herpotrichiellaceae</taxon>
        <taxon>Cladophialophora</taxon>
    </lineage>
</organism>
<evidence type="ECO:0000259" key="3">
    <source>
        <dbReference type="PROSITE" id="PS50181"/>
    </source>
</evidence>
<evidence type="ECO:0000256" key="2">
    <source>
        <dbReference type="SAM" id="Phobius"/>
    </source>
</evidence>
<dbReference type="OrthoDB" id="5281164at2759"/>
<accession>W9WSF0</accession>
<dbReference type="HOGENOM" id="CLU_1094310_0_0_1"/>
<proteinExistence type="predicted"/>
<name>W9WSF0_9EURO</name>
<keyword evidence="5" id="KW-1185">Reference proteome</keyword>
<dbReference type="InterPro" id="IPR001810">
    <property type="entry name" value="F-box_dom"/>
</dbReference>
<keyword evidence="2" id="KW-0472">Membrane</keyword>
<feature type="domain" description="F-box" evidence="3">
    <location>
        <begin position="25"/>
        <end position="77"/>
    </location>
</feature>